<dbReference type="GO" id="GO:0050416">
    <property type="term" value="F:formimidoylglutamate deiminase activity"/>
    <property type="evidence" value="ECO:0007669"/>
    <property type="project" value="UniProtKB-UniRule"/>
</dbReference>
<dbReference type="NCBIfam" id="TIGR02022">
    <property type="entry name" value="hutF"/>
    <property type="match status" value="1"/>
</dbReference>
<keyword evidence="4" id="KW-0862">Zinc</keyword>
<evidence type="ECO:0000256" key="2">
    <source>
        <dbReference type="ARBA" id="ARBA00022723"/>
    </source>
</evidence>
<dbReference type="InterPro" id="IPR006680">
    <property type="entry name" value="Amidohydro-rel"/>
</dbReference>
<keyword evidence="3 7" id="KW-0378">Hydrolase</keyword>
<dbReference type="NCBIfam" id="NF006681">
    <property type="entry name" value="PRK09229.1-2"/>
    <property type="match status" value="1"/>
</dbReference>
<gene>
    <name evidence="7" type="ORF">PS723_00247</name>
</gene>
<proteinExistence type="predicted"/>
<dbReference type="InterPro" id="IPR032466">
    <property type="entry name" value="Metal_Hydrolase"/>
</dbReference>
<evidence type="ECO:0000256" key="1">
    <source>
        <dbReference type="ARBA" id="ARBA00001947"/>
    </source>
</evidence>
<dbReference type="Proteomes" id="UP000379480">
    <property type="component" value="Unassembled WGS sequence"/>
</dbReference>
<protein>
    <recommendedName>
        <fullName evidence="5">Formimidoylglutamate deiminase</fullName>
        <ecNumber evidence="5">3.5.3.13</ecNumber>
    </recommendedName>
</protein>
<evidence type="ECO:0000259" key="6">
    <source>
        <dbReference type="Pfam" id="PF01979"/>
    </source>
</evidence>
<organism evidence="7 8">
    <name type="scientific">Pseudomonas fluorescens</name>
    <dbReference type="NCBI Taxonomy" id="294"/>
    <lineage>
        <taxon>Bacteria</taxon>
        <taxon>Pseudomonadati</taxon>
        <taxon>Pseudomonadota</taxon>
        <taxon>Gammaproteobacteria</taxon>
        <taxon>Pseudomonadales</taxon>
        <taxon>Pseudomonadaceae</taxon>
        <taxon>Pseudomonas</taxon>
    </lineage>
</organism>
<dbReference type="SUPFAM" id="SSF51556">
    <property type="entry name" value="Metallo-dependent hydrolases"/>
    <property type="match status" value="1"/>
</dbReference>
<dbReference type="PANTHER" id="PTHR11271">
    <property type="entry name" value="GUANINE DEAMINASE"/>
    <property type="match status" value="1"/>
</dbReference>
<evidence type="ECO:0000313" key="8">
    <source>
        <dbReference type="Proteomes" id="UP000379480"/>
    </source>
</evidence>
<dbReference type="SUPFAM" id="SSF51338">
    <property type="entry name" value="Composite domain of metallo-dependent hydrolases"/>
    <property type="match status" value="1"/>
</dbReference>
<dbReference type="CDD" id="cd01313">
    <property type="entry name" value="Met_dep_hydrolase_E"/>
    <property type="match status" value="1"/>
</dbReference>
<dbReference type="GO" id="GO:0019557">
    <property type="term" value="P:L-histidine catabolic process to glutamate and formate"/>
    <property type="evidence" value="ECO:0007669"/>
    <property type="project" value="UniProtKB-UniRule"/>
</dbReference>
<name>A0A5E6ZPB1_PSEFL</name>
<reference evidence="7 8" key="1">
    <citation type="submission" date="2019-09" db="EMBL/GenBank/DDBJ databases">
        <authorList>
            <person name="Chandra G."/>
            <person name="Truman W A."/>
        </authorList>
    </citation>
    <scope>NUCLEOTIDE SEQUENCE [LARGE SCALE GENOMIC DNA]</scope>
    <source>
        <strain evidence="7">PS723</strain>
    </source>
</reference>
<dbReference type="Gene3D" id="3.20.20.140">
    <property type="entry name" value="Metal-dependent hydrolases"/>
    <property type="match status" value="1"/>
</dbReference>
<dbReference type="InterPro" id="IPR011059">
    <property type="entry name" value="Metal-dep_hydrolase_composite"/>
</dbReference>
<dbReference type="GO" id="GO:0005829">
    <property type="term" value="C:cytosol"/>
    <property type="evidence" value="ECO:0007669"/>
    <property type="project" value="TreeGrafter"/>
</dbReference>
<evidence type="ECO:0000256" key="3">
    <source>
        <dbReference type="ARBA" id="ARBA00022801"/>
    </source>
</evidence>
<dbReference type="Gene3D" id="2.30.40.10">
    <property type="entry name" value="Urease, subunit C, domain 1"/>
    <property type="match status" value="1"/>
</dbReference>
<dbReference type="InterPro" id="IPR010252">
    <property type="entry name" value="HutF"/>
</dbReference>
<dbReference type="Pfam" id="PF01979">
    <property type="entry name" value="Amidohydro_1"/>
    <property type="match status" value="1"/>
</dbReference>
<evidence type="ECO:0000313" key="7">
    <source>
        <dbReference type="EMBL" id="VVN68400.1"/>
    </source>
</evidence>
<sequence>MKPDVDMNAPVDRDSSPVLAHRSLFAESALLPDGWHNNVLLRWDETGDLTEIRVDAARSPDMPLARGPVVSGMPNLHSHTFQRAMAGLTETMGDPADSFWSWRTLMYRFAQRLQPQHLHAIGRHLYIEMLKAGYTSVCEFHYVHHGADGQPYDNPAELAQRIVSAAQEVGIGMTLLPVLYQYSGFGQAEPLAHQRRFISSPEWILDLRQRLKTSMPEHANLRYGVAPHSLRAVSEASLSALLDGLNADDPQAPIHVHIAEQTKAVDDCIATLGQRPVEWLLARQPVDSRWCLVHATHMTDSEYADLARSGATAGLCPTTEANLGDGLFDAPRYLAANGRWGIGSDSNITVNPWSELRLLEYGQRLLHRRRNVLAEVNAPVIADRLFSQAVIGGAAATGRRVAGLSVGQRADFVVIDRDAPNVDQNNPRQLLSALVFCEHGGHPVRDVFVGGKKVIDNGQHALQVSALHDYRAALAELLKEAV</sequence>
<dbReference type="EC" id="3.5.3.13" evidence="5"/>
<dbReference type="NCBIfam" id="NF006684">
    <property type="entry name" value="PRK09229.1-5"/>
    <property type="match status" value="1"/>
</dbReference>
<keyword evidence="2" id="KW-0479">Metal-binding</keyword>
<dbReference type="GO" id="GO:0046872">
    <property type="term" value="F:metal ion binding"/>
    <property type="evidence" value="ECO:0007669"/>
    <property type="project" value="UniProtKB-KW"/>
</dbReference>
<dbReference type="EMBL" id="CABVHY010000001">
    <property type="protein sequence ID" value="VVN68400.1"/>
    <property type="molecule type" value="Genomic_DNA"/>
</dbReference>
<dbReference type="PANTHER" id="PTHR11271:SF48">
    <property type="entry name" value="AMIDOHYDROLASE-RELATED DOMAIN-CONTAINING PROTEIN"/>
    <property type="match status" value="1"/>
</dbReference>
<comment type="cofactor">
    <cofactor evidence="1">
        <name>Zn(2+)</name>
        <dbReference type="ChEBI" id="CHEBI:29105"/>
    </cofactor>
</comment>
<evidence type="ECO:0000256" key="4">
    <source>
        <dbReference type="ARBA" id="ARBA00022833"/>
    </source>
</evidence>
<accession>A0A5E6ZPB1</accession>
<feature type="domain" description="Amidohydrolase-related" evidence="6">
    <location>
        <begin position="71"/>
        <end position="454"/>
    </location>
</feature>
<dbReference type="GO" id="GO:0019239">
    <property type="term" value="F:deaminase activity"/>
    <property type="evidence" value="ECO:0007669"/>
    <property type="project" value="TreeGrafter"/>
</dbReference>
<dbReference type="AlphaFoldDB" id="A0A5E6ZPB1"/>
<dbReference type="InterPro" id="IPR051607">
    <property type="entry name" value="Metallo-dep_hydrolases"/>
</dbReference>
<evidence type="ECO:0000256" key="5">
    <source>
        <dbReference type="NCBIfam" id="TIGR02022"/>
    </source>
</evidence>